<organism evidence="2 3">
    <name type="scientific">Aulographum hederae CBS 113979</name>
    <dbReference type="NCBI Taxonomy" id="1176131"/>
    <lineage>
        <taxon>Eukaryota</taxon>
        <taxon>Fungi</taxon>
        <taxon>Dikarya</taxon>
        <taxon>Ascomycota</taxon>
        <taxon>Pezizomycotina</taxon>
        <taxon>Dothideomycetes</taxon>
        <taxon>Pleosporomycetidae</taxon>
        <taxon>Aulographales</taxon>
        <taxon>Aulographaceae</taxon>
    </lineage>
</organism>
<evidence type="ECO:0000313" key="3">
    <source>
        <dbReference type="Proteomes" id="UP000800041"/>
    </source>
</evidence>
<evidence type="ECO:0000256" key="1">
    <source>
        <dbReference type="SAM" id="Phobius"/>
    </source>
</evidence>
<evidence type="ECO:0000313" key="2">
    <source>
        <dbReference type="EMBL" id="KAF1983251.1"/>
    </source>
</evidence>
<protein>
    <submittedName>
        <fullName evidence="2">Uncharacterized protein</fullName>
    </submittedName>
</protein>
<feature type="transmembrane region" description="Helical" evidence="1">
    <location>
        <begin position="109"/>
        <end position="133"/>
    </location>
</feature>
<sequence length="638" mass="72051">IGQAAAGNSVHLGSWINWSRGPILGATITLTRRDGGLLTEFLALFVTFVGTCFFRISCFFIHSWLSVECGQDGLYHQRQAILRNAANALSAWWSFATLVRVWRGRAPRLYVRILPLIAFIVFVIGCFTIAGIFSSRMATLIGDEVLVSSSNCGILSWAADTRYEGITTIFSPYTQQKTTNAANYGQQCYGNSTRSSACFVFVNSALNVKTNLQASCPFQQDICRDSSSNLYLDTGFVDSHTDLGWNAPPEERILYRRVLHCAPLQNEGYTETVLPFNGPQDFSETHRSCDFILAFTHRERTLLSNFQSIRTNRKVECKTALKTNNLLYCKYCEKLPPIPELQRDDGQLELLFLATNGVLFTSQIDDPWFSAHKLAGSIYDATNNTQGGTSIYLADDAARVLGCVKQIQYCNPNLPEDKRCGPLTFGYPAEYLQMDLWKTEQEKERLKCFIDLTYFNEAPSSQAAMTAALLRLYDYYGFVPKLPDNQWQIEMQNLFFMNLAILQRSFSGAATGPSDFALEPWLIRPNGTEERKFCRDQVQYSNFSTVGLVVTLTLGTTIIVLSYTIESLVQRIQKWKNLDVYGRLEWTTNETLQLQRLAHEELGLGTWSRRAKDFPVTEDGEVLGLLDLSDLDHPRLRA</sequence>
<keyword evidence="3" id="KW-1185">Reference proteome</keyword>
<feature type="transmembrane region" description="Helical" evidence="1">
    <location>
        <begin position="85"/>
        <end position="102"/>
    </location>
</feature>
<feature type="transmembrane region" description="Helical" evidence="1">
    <location>
        <begin position="543"/>
        <end position="565"/>
    </location>
</feature>
<dbReference type="EMBL" id="ML977176">
    <property type="protein sequence ID" value="KAF1983251.1"/>
    <property type="molecule type" value="Genomic_DNA"/>
</dbReference>
<feature type="non-terminal residue" evidence="2">
    <location>
        <position position="1"/>
    </location>
</feature>
<keyword evidence="1" id="KW-1133">Transmembrane helix</keyword>
<dbReference type="AlphaFoldDB" id="A0A6G1GQP2"/>
<feature type="transmembrane region" description="Helical" evidence="1">
    <location>
        <begin position="41"/>
        <end position="65"/>
    </location>
</feature>
<gene>
    <name evidence="2" type="ORF">K402DRAFT_319465</name>
</gene>
<keyword evidence="1" id="KW-0812">Transmembrane</keyword>
<keyword evidence="1" id="KW-0472">Membrane</keyword>
<accession>A0A6G1GQP2</accession>
<reference evidence="2" key="1">
    <citation type="journal article" date="2020" name="Stud. Mycol.">
        <title>101 Dothideomycetes genomes: a test case for predicting lifestyles and emergence of pathogens.</title>
        <authorList>
            <person name="Haridas S."/>
            <person name="Albert R."/>
            <person name="Binder M."/>
            <person name="Bloem J."/>
            <person name="Labutti K."/>
            <person name="Salamov A."/>
            <person name="Andreopoulos B."/>
            <person name="Baker S."/>
            <person name="Barry K."/>
            <person name="Bills G."/>
            <person name="Bluhm B."/>
            <person name="Cannon C."/>
            <person name="Castanera R."/>
            <person name="Culley D."/>
            <person name="Daum C."/>
            <person name="Ezra D."/>
            <person name="Gonzalez J."/>
            <person name="Henrissat B."/>
            <person name="Kuo A."/>
            <person name="Liang C."/>
            <person name="Lipzen A."/>
            <person name="Lutzoni F."/>
            <person name="Magnuson J."/>
            <person name="Mondo S."/>
            <person name="Nolan M."/>
            <person name="Ohm R."/>
            <person name="Pangilinan J."/>
            <person name="Park H.-J."/>
            <person name="Ramirez L."/>
            <person name="Alfaro M."/>
            <person name="Sun H."/>
            <person name="Tritt A."/>
            <person name="Yoshinaga Y."/>
            <person name="Zwiers L.-H."/>
            <person name="Turgeon B."/>
            <person name="Goodwin S."/>
            <person name="Spatafora J."/>
            <person name="Crous P."/>
            <person name="Grigoriev I."/>
        </authorList>
    </citation>
    <scope>NUCLEOTIDE SEQUENCE</scope>
    <source>
        <strain evidence="2">CBS 113979</strain>
    </source>
</reference>
<feature type="non-terminal residue" evidence="2">
    <location>
        <position position="638"/>
    </location>
</feature>
<dbReference type="OrthoDB" id="3540210at2759"/>
<proteinExistence type="predicted"/>
<name>A0A6G1GQP2_9PEZI</name>
<dbReference type="Proteomes" id="UP000800041">
    <property type="component" value="Unassembled WGS sequence"/>
</dbReference>